<dbReference type="Proteomes" id="UP000612893">
    <property type="component" value="Unassembled WGS sequence"/>
</dbReference>
<keyword evidence="5" id="KW-0472">Membrane</keyword>
<sequence length="238" mass="24742">MRSAGALISPSSHWALWPREIAAVLRGGGLVALACDLPQGPGVEVNFFARRATVPTGPASLALRTGAALLTAYTRWNSPGHYHVHVDPLISLPLTGDRRRDIAALMQAVVDRSSSTSQLGPASGSPSDPSFVSSGGAPVRSAGPKVSYSALRRPNKAPCSPIGKITYVKKRLTMSTCPCWLALPEGTNRGRLRRSDPVLVQLWVAESGSAGAARRPQAGPGPGPAAGSPASVCGRVRD</sequence>
<feature type="region of interest" description="Disordered" evidence="7">
    <location>
        <begin position="209"/>
        <end position="238"/>
    </location>
</feature>
<comment type="subcellular location">
    <subcellularLocation>
        <location evidence="1">Cell inner membrane</location>
    </subcellularLocation>
</comment>
<feature type="compositionally biased region" description="Low complexity" evidence="7">
    <location>
        <begin position="209"/>
        <end position="218"/>
    </location>
</feature>
<keyword evidence="6" id="KW-0012">Acyltransferase</keyword>
<gene>
    <name evidence="8" type="ORF">JF922_09505</name>
</gene>
<dbReference type="EMBL" id="JAEKNR010000104">
    <property type="protein sequence ID" value="MBJ7598305.1"/>
    <property type="molecule type" value="Genomic_DNA"/>
</dbReference>
<dbReference type="GO" id="GO:0016746">
    <property type="term" value="F:acyltransferase activity"/>
    <property type="evidence" value="ECO:0007669"/>
    <property type="project" value="UniProtKB-KW"/>
</dbReference>
<keyword evidence="4" id="KW-0808">Transferase</keyword>
<protein>
    <submittedName>
        <fullName evidence="8">Uncharacterized protein</fullName>
    </submittedName>
</protein>
<dbReference type="RefSeq" id="WP_350341377.1">
    <property type="nucleotide sequence ID" value="NZ_JAEKNR010000104.1"/>
</dbReference>
<keyword evidence="9" id="KW-1185">Reference proteome</keyword>
<feature type="compositionally biased region" description="Low complexity" evidence="7">
    <location>
        <begin position="123"/>
        <end position="136"/>
    </location>
</feature>
<keyword evidence="3" id="KW-0997">Cell inner membrane</keyword>
<organism evidence="8 9">
    <name type="scientific">Candidatus Nephthysia bennettiae</name>
    <dbReference type="NCBI Taxonomy" id="3127016"/>
    <lineage>
        <taxon>Bacteria</taxon>
        <taxon>Bacillati</taxon>
        <taxon>Candidatus Dormiibacterota</taxon>
        <taxon>Candidatus Dormibacteria</taxon>
        <taxon>Candidatus Dormibacterales</taxon>
        <taxon>Candidatus Dormibacteraceae</taxon>
        <taxon>Candidatus Nephthysia</taxon>
    </lineage>
</organism>
<evidence type="ECO:0000313" key="8">
    <source>
        <dbReference type="EMBL" id="MBJ7598305.1"/>
    </source>
</evidence>
<dbReference type="AlphaFoldDB" id="A0A934K9T0"/>
<evidence type="ECO:0000256" key="1">
    <source>
        <dbReference type="ARBA" id="ARBA00004533"/>
    </source>
</evidence>
<evidence type="ECO:0000256" key="4">
    <source>
        <dbReference type="ARBA" id="ARBA00022679"/>
    </source>
</evidence>
<evidence type="ECO:0000256" key="6">
    <source>
        <dbReference type="ARBA" id="ARBA00023315"/>
    </source>
</evidence>
<dbReference type="Pfam" id="PF03279">
    <property type="entry name" value="Lip_A_acyltrans"/>
    <property type="match status" value="1"/>
</dbReference>
<dbReference type="GO" id="GO:0005886">
    <property type="term" value="C:plasma membrane"/>
    <property type="evidence" value="ECO:0007669"/>
    <property type="project" value="UniProtKB-SubCell"/>
</dbReference>
<evidence type="ECO:0000256" key="7">
    <source>
        <dbReference type="SAM" id="MobiDB-lite"/>
    </source>
</evidence>
<dbReference type="InterPro" id="IPR004960">
    <property type="entry name" value="LipA_acyltrans"/>
</dbReference>
<accession>A0A934K9T0</accession>
<evidence type="ECO:0000313" key="9">
    <source>
        <dbReference type="Proteomes" id="UP000612893"/>
    </source>
</evidence>
<evidence type="ECO:0000256" key="3">
    <source>
        <dbReference type="ARBA" id="ARBA00022519"/>
    </source>
</evidence>
<name>A0A934K9T0_9BACT</name>
<evidence type="ECO:0000256" key="5">
    <source>
        <dbReference type="ARBA" id="ARBA00023136"/>
    </source>
</evidence>
<feature type="region of interest" description="Disordered" evidence="7">
    <location>
        <begin position="115"/>
        <end position="148"/>
    </location>
</feature>
<dbReference type="GO" id="GO:0009247">
    <property type="term" value="P:glycolipid biosynthetic process"/>
    <property type="evidence" value="ECO:0007669"/>
    <property type="project" value="UniProtKB-ARBA"/>
</dbReference>
<proteinExistence type="predicted"/>
<evidence type="ECO:0000256" key="2">
    <source>
        <dbReference type="ARBA" id="ARBA00022475"/>
    </source>
</evidence>
<keyword evidence="2" id="KW-1003">Cell membrane</keyword>
<reference evidence="8" key="1">
    <citation type="submission" date="2020-10" db="EMBL/GenBank/DDBJ databases">
        <title>Ca. Dormibacterota MAGs.</title>
        <authorList>
            <person name="Montgomery K."/>
        </authorList>
    </citation>
    <scope>NUCLEOTIDE SEQUENCE [LARGE SCALE GENOMIC DNA]</scope>
    <source>
        <strain evidence="8">SC8812_S17_10</strain>
    </source>
</reference>
<comment type="caution">
    <text evidence="8">The sequence shown here is derived from an EMBL/GenBank/DDBJ whole genome shotgun (WGS) entry which is preliminary data.</text>
</comment>